<organism evidence="2">
    <name type="scientific">Pseudomonas putida</name>
    <name type="common">Arthrobacter siderocapsulatus</name>
    <dbReference type="NCBI Taxonomy" id="303"/>
    <lineage>
        <taxon>Bacteria</taxon>
        <taxon>Pseudomonadati</taxon>
        <taxon>Pseudomonadota</taxon>
        <taxon>Gammaproteobacteria</taxon>
        <taxon>Pseudomonadales</taxon>
        <taxon>Pseudomonadaceae</taxon>
        <taxon>Pseudomonas</taxon>
    </lineage>
</organism>
<name>A0A1W6QY16_PSEPU</name>
<feature type="compositionally biased region" description="Basic residues" evidence="1">
    <location>
        <begin position="79"/>
        <end position="94"/>
    </location>
</feature>
<reference evidence="2" key="1">
    <citation type="submission" date="2016-11" db="EMBL/GenBank/DDBJ databases">
        <title>The novel Pseudomonas putida plasmid p12969-2 harbors an In127-carrying multidrug-resistant region.</title>
        <authorList>
            <person name="Xu Y."/>
            <person name="Niu Y."/>
            <person name="Sun F."/>
            <person name="Yang Y."/>
            <person name="Luo W."/>
            <person name="Wang Z."/>
        </authorList>
    </citation>
    <scope>NUCLEOTIDE SEQUENCE</scope>
    <source>
        <strain evidence="2">12969</strain>
        <plasmid evidence="2">p12969-2</plasmid>
    </source>
</reference>
<gene>
    <name evidence="2" type="primary">mobC</name>
</gene>
<geneLocation type="plasmid" evidence="2">
    <name>p12969-2</name>
</geneLocation>
<feature type="compositionally biased region" description="Polar residues" evidence="1">
    <location>
        <begin position="119"/>
        <end position="131"/>
    </location>
</feature>
<dbReference type="AlphaFoldDB" id="A0A1W6QY16"/>
<evidence type="ECO:0000256" key="1">
    <source>
        <dbReference type="SAM" id="MobiDB-lite"/>
    </source>
</evidence>
<feature type="region of interest" description="Disordered" evidence="1">
    <location>
        <begin position="75"/>
        <end position="142"/>
    </location>
</feature>
<feature type="compositionally biased region" description="Basic and acidic residues" evidence="1">
    <location>
        <begin position="95"/>
        <end position="112"/>
    </location>
</feature>
<accession>A0A1W6QY16</accession>
<proteinExistence type="predicted"/>
<evidence type="ECO:0000313" key="2">
    <source>
        <dbReference type="EMBL" id="ARO46380.1"/>
    </source>
</evidence>
<protein>
    <submittedName>
        <fullName evidence="2">Mobilization protein MobC</fullName>
    </submittedName>
</protein>
<dbReference type="RefSeq" id="WP_060512867.1">
    <property type="nucleotide sequence ID" value="NZ_KY270855.1"/>
</dbReference>
<keyword evidence="2" id="KW-0614">Plasmid</keyword>
<sequence>MGFTISQIEKLMGDLENLPEVEQPDKPVSKLKAVEMMQESIKVLQARGYSLAKISEILTAGGMPISETTLKSYLTRARGSAKGRNRRTPVTRRRAPAEVHQGSKEKSTEKGTEAVPSGRQVTTGVTRQGNPGFTPKNDTDDI</sequence>
<dbReference type="EMBL" id="KY270855">
    <property type="protein sequence ID" value="ARO46380.1"/>
    <property type="molecule type" value="Genomic_DNA"/>
</dbReference>